<dbReference type="PIRSF" id="PIRSF021441">
    <property type="entry name" value="DUF1453"/>
    <property type="match status" value="1"/>
</dbReference>
<feature type="transmembrane region" description="Helical" evidence="1">
    <location>
        <begin position="99"/>
        <end position="118"/>
    </location>
</feature>
<dbReference type="EMBL" id="JAUSTY010000011">
    <property type="protein sequence ID" value="MDQ0166948.1"/>
    <property type="molecule type" value="Genomic_DNA"/>
</dbReference>
<protein>
    <submittedName>
        <fullName evidence="2">Membrane protein CcdC involved in cytochrome C biogenesis</fullName>
    </submittedName>
</protein>
<evidence type="ECO:0000313" key="2">
    <source>
        <dbReference type="EMBL" id="MDQ0166948.1"/>
    </source>
</evidence>
<reference evidence="2 3" key="1">
    <citation type="submission" date="2023-07" db="EMBL/GenBank/DDBJ databases">
        <title>Genomic Encyclopedia of Type Strains, Phase IV (KMG-IV): sequencing the most valuable type-strain genomes for metagenomic binning, comparative biology and taxonomic classification.</title>
        <authorList>
            <person name="Goeker M."/>
        </authorList>
    </citation>
    <scope>NUCLEOTIDE SEQUENCE [LARGE SCALE GENOMIC DNA]</scope>
    <source>
        <strain evidence="2 3">DSM 12751</strain>
    </source>
</reference>
<evidence type="ECO:0000313" key="3">
    <source>
        <dbReference type="Proteomes" id="UP001235840"/>
    </source>
</evidence>
<organism evidence="2 3">
    <name type="scientific">Caldalkalibacillus horti</name>
    <dbReference type="NCBI Taxonomy" id="77523"/>
    <lineage>
        <taxon>Bacteria</taxon>
        <taxon>Bacillati</taxon>
        <taxon>Bacillota</taxon>
        <taxon>Bacilli</taxon>
        <taxon>Bacillales</taxon>
        <taxon>Bacillaceae</taxon>
        <taxon>Caldalkalibacillus</taxon>
    </lineage>
</organism>
<dbReference type="InterPro" id="IPR058247">
    <property type="entry name" value="DUF1453"/>
</dbReference>
<feature type="transmembrane region" description="Helical" evidence="1">
    <location>
        <begin position="6"/>
        <end position="27"/>
    </location>
</feature>
<comment type="caution">
    <text evidence="2">The sequence shown here is derived from an EMBL/GenBank/DDBJ whole genome shotgun (WGS) entry which is preliminary data.</text>
</comment>
<feature type="transmembrane region" description="Helical" evidence="1">
    <location>
        <begin position="63"/>
        <end position="87"/>
    </location>
</feature>
<name>A0ABT9W0Z9_9BACI</name>
<keyword evidence="1" id="KW-0812">Transmembrane</keyword>
<dbReference type="Pfam" id="PF07301">
    <property type="entry name" value="DUF1453"/>
    <property type="match status" value="1"/>
</dbReference>
<dbReference type="RefSeq" id="WP_307395555.1">
    <property type="nucleotide sequence ID" value="NZ_BAAADK010000003.1"/>
</dbReference>
<keyword evidence="3" id="KW-1185">Reference proteome</keyword>
<proteinExistence type="predicted"/>
<feature type="transmembrane region" description="Helical" evidence="1">
    <location>
        <begin position="130"/>
        <end position="151"/>
    </location>
</feature>
<accession>A0ABT9W0Z9</accession>
<keyword evidence="1" id="KW-1133">Transmembrane helix</keyword>
<gene>
    <name evidence="2" type="ORF">J2S11_002864</name>
</gene>
<sequence length="164" mass="18684">METNWMTFVIPSIIAIMMGAIASFIRMKVAKKPVSLKKIVLPPLFMSTGFLMFLYAPTRPSPILILEALSIGTVFAIVLIITTKFEVRDGFIYVQRSKLFMYILVGLLLIRVGLRIFLGQELNPEELSGLFYLMAYAMIIPWRISMLITYLQLQRKIKTSVGEV</sequence>
<dbReference type="InterPro" id="IPR031306">
    <property type="entry name" value="CcdC"/>
</dbReference>
<evidence type="ECO:0000256" key="1">
    <source>
        <dbReference type="SAM" id="Phobius"/>
    </source>
</evidence>
<dbReference type="Proteomes" id="UP001235840">
    <property type="component" value="Unassembled WGS sequence"/>
</dbReference>
<keyword evidence="1" id="KW-0472">Membrane</keyword>
<dbReference type="PANTHER" id="PTHR39164:SF1">
    <property type="entry name" value="PROTEIN CCDC"/>
    <property type="match status" value="1"/>
</dbReference>
<feature type="transmembrane region" description="Helical" evidence="1">
    <location>
        <begin position="39"/>
        <end position="57"/>
    </location>
</feature>
<dbReference type="PANTHER" id="PTHR39164">
    <property type="entry name" value="PROTEIN CCDC"/>
    <property type="match status" value="1"/>
</dbReference>